<organism evidence="2 3">
    <name type="scientific">Euplotes crassus</name>
    <dbReference type="NCBI Taxonomy" id="5936"/>
    <lineage>
        <taxon>Eukaryota</taxon>
        <taxon>Sar</taxon>
        <taxon>Alveolata</taxon>
        <taxon>Ciliophora</taxon>
        <taxon>Intramacronucleata</taxon>
        <taxon>Spirotrichea</taxon>
        <taxon>Hypotrichia</taxon>
        <taxon>Euplotida</taxon>
        <taxon>Euplotidae</taxon>
        <taxon>Moneuplotes</taxon>
    </lineage>
</organism>
<sequence>MLDLGISPQDLTKKPITEFYEDGLASEMVKIRHKAHLRKVAATIKQLNKHKNILRYKLEQKPLFADHLPSPNQYFKNIINKLKSRNEKYAQKAVSSMTALEKQFKSEDNLLKKASKNNLKGRKARRNLEYKPKTAWQENESNPKMKTSTQRSSVPEQRKLQFDSALEYPKHVKALKNKRMIDLLKCKCSKINNCPKKFHQPPSRSPSKFPISSREIIMQKSTYYISKEDQENSCLELLEHVNERVQEARDSKILNQFQSLQKILKKNLQTEQKQLAYKSQQPFTCLDSTQALKHLLDGQKRKKEELTDTEKKFLKTIRKNIEINKKKTHLQAKDLKKAK</sequence>
<evidence type="ECO:0000256" key="1">
    <source>
        <dbReference type="SAM" id="MobiDB-lite"/>
    </source>
</evidence>
<protein>
    <submittedName>
        <fullName evidence="2">Uncharacterized protein</fullName>
    </submittedName>
</protein>
<keyword evidence="3" id="KW-1185">Reference proteome</keyword>
<dbReference type="Proteomes" id="UP001295684">
    <property type="component" value="Unassembled WGS sequence"/>
</dbReference>
<feature type="region of interest" description="Disordered" evidence="1">
    <location>
        <begin position="116"/>
        <end position="157"/>
    </location>
</feature>
<dbReference type="EMBL" id="CAMPGE010002470">
    <property type="protein sequence ID" value="CAI2361274.1"/>
    <property type="molecule type" value="Genomic_DNA"/>
</dbReference>
<evidence type="ECO:0000313" key="3">
    <source>
        <dbReference type="Proteomes" id="UP001295684"/>
    </source>
</evidence>
<gene>
    <name evidence="2" type="ORF">ECRASSUSDP1_LOCUS2584</name>
</gene>
<name>A0AAD1X5A9_EUPCR</name>
<reference evidence="2" key="1">
    <citation type="submission" date="2023-07" db="EMBL/GenBank/DDBJ databases">
        <authorList>
            <consortium name="AG Swart"/>
            <person name="Singh M."/>
            <person name="Singh A."/>
            <person name="Seah K."/>
            <person name="Emmerich C."/>
        </authorList>
    </citation>
    <scope>NUCLEOTIDE SEQUENCE</scope>
    <source>
        <strain evidence="2">DP1</strain>
    </source>
</reference>
<feature type="compositionally biased region" description="Polar residues" evidence="1">
    <location>
        <begin position="136"/>
        <end position="155"/>
    </location>
</feature>
<dbReference type="AlphaFoldDB" id="A0AAD1X5A9"/>
<comment type="caution">
    <text evidence="2">The sequence shown here is derived from an EMBL/GenBank/DDBJ whole genome shotgun (WGS) entry which is preliminary data.</text>
</comment>
<proteinExistence type="predicted"/>
<accession>A0AAD1X5A9</accession>
<evidence type="ECO:0000313" key="2">
    <source>
        <dbReference type="EMBL" id="CAI2361274.1"/>
    </source>
</evidence>
<feature type="compositionally biased region" description="Basic residues" evidence="1">
    <location>
        <begin position="116"/>
        <end position="125"/>
    </location>
</feature>